<evidence type="ECO:0000256" key="1">
    <source>
        <dbReference type="ARBA" id="ARBA00004141"/>
    </source>
</evidence>
<proteinExistence type="predicted"/>
<feature type="transmembrane region" description="Helical" evidence="5">
    <location>
        <begin position="47"/>
        <end position="65"/>
    </location>
</feature>
<keyword evidence="4 5" id="KW-0472">Membrane</keyword>
<reference evidence="6 7" key="1">
    <citation type="submission" date="2023-07" db="EMBL/GenBank/DDBJ databases">
        <title>Sorghum-associated microbial communities from plants grown in Nebraska, USA.</title>
        <authorList>
            <person name="Schachtman D."/>
        </authorList>
    </citation>
    <scope>NUCLEOTIDE SEQUENCE [LARGE SCALE GENOMIC DNA]</scope>
    <source>
        <strain evidence="6 7">3262</strain>
    </source>
</reference>
<sequence>MKTLTAKTIYWTGVALTSLWFGASGFCELTKNPVVWDITVKLGYPSHFIYILGVAKLSGIALLLIPNKLLRLKEWIFAGIFFDIIFAFLSKIAVLGFPATIDAIVAFVMVSVTYAMFRKLYPARYALPASTQSGIAASL</sequence>
<protein>
    <recommendedName>
        <fullName evidence="8">DoxX-like family protein</fullName>
    </recommendedName>
</protein>
<evidence type="ECO:0000256" key="3">
    <source>
        <dbReference type="ARBA" id="ARBA00022989"/>
    </source>
</evidence>
<comment type="subcellular location">
    <subcellularLocation>
        <location evidence="1">Membrane</location>
        <topology evidence="1">Multi-pass membrane protein</topology>
    </subcellularLocation>
</comment>
<feature type="transmembrane region" description="Helical" evidence="5">
    <location>
        <begin position="9"/>
        <end position="27"/>
    </location>
</feature>
<evidence type="ECO:0000256" key="4">
    <source>
        <dbReference type="ARBA" id="ARBA00023136"/>
    </source>
</evidence>
<gene>
    <name evidence="6" type="ORF">J2W55_002579</name>
</gene>
<dbReference type="EMBL" id="JAVDUU010000002">
    <property type="protein sequence ID" value="MDR6942737.1"/>
    <property type="molecule type" value="Genomic_DNA"/>
</dbReference>
<feature type="transmembrane region" description="Helical" evidence="5">
    <location>
        <begin position="72"/>
        <end position="89"/>
    </location>
</feature>
<keyword evidence="3 5" id="KW-1133">Transmembrane helix</keyword>
<feature type="transmembrane region" description="Helical" evidence="5">
    <location>
        <begin position="95"/>
        <end position="117"/>
    </location>
</feature>
<accession>A0ABU1TBJ4</accession>
<dbReference type="Pfam" id="PF13564">
    <property type="entry name" value="DoxX_2"/>
    <property type="match status" value="1"/>
</dbReference>
<dbReference type="Proteomes" id="UP001247620">
    <property type="component" value="Unassembled WGS sequence"/>
</dbReference>
<evidence type="ECO:0000256" key="5">
    <source>
        <dbReference type="SAM" id="Phobius"/>
    </source>
</evidence>
<name>A0ABU1TBJ4_9SPHI</name>
<evidence type="ECO:0000256" key="2">
    <source>
        <dbReference type="ARBA" id="ARBA00022692"/>
    </source>
</evidence>
<keyword evidence="7" id="KW-1185">Reference proteome</keyword>
<evidence type="ECO:0000313" key="7">
    <source>
        <dbReference type="Proteomes" id="UP001247620"/>
    </source>
</evidence>
<keyword evidence="2 5" id="KW-0812">Transmembrane</keyword>
<evidence type="ECO:0008006" key="8">
    <source>
        <dbReference type="Google" id="ProtNLM"/>
    </source>
</evidence>
<organism evidence="6 7">
    <name type="scientific">Mucilaginibacter pocheonensis</name>
    <dbReference type="NCBI Taxonomy" id="398050"/>
    <lineage>
        <taxon>Bacteria</taxon>
        <taxon>Pseudomonadati</taxon>
        <taxon>Bacteroidota</taxon>
        <taxon>Sphingobacteriia</taxon>
        <taxon>Sphingobacteriales</taxon>
        <taxon>Sphingobacteriaceae</taxon>
        <taxon>Mucilaginibacter</taxon>
    </lineage>
</organism>
<comment type="caution">
    <text evidence="6">The sequence shown here is derived from an EMBL/GenBank/DDBJ whole genome shotgun (WGS) entry which is preliminary data.</text>
</comment>
<dbReference type="RefSeq" id="WP_310096225.1">
    <property type="nucleotide sequence ID" value="NZ_JAVDUU010000002.1"/>
</dbReference>
<evidence type="ECO:0000313" key="6">
    <source>
        <dbReference type="EMBL" id="MDR6942737.1"/>
    </source>
</evidence>
<dbReference type="InterPro" id="IPR032808">
    <property type="entry name" value="DoxX"/>
</dbReference>